<dbReference type="GO" id="GO:0051539">
    <property type="term" value="F:4 iron, 4 sulfur cluster binding"/>
    <property type="evidence" value="ECO:0007669"/>
    <property type="project" value="TreeGrafter"/>
</dbReference>
<protein>
    <submittedName>
        <fullName evidence="6">Coproporphyrinogen dehydrogenase</fullName>
        <ecNumber evidence="6">1.3.99.22</ecNumber>
    </submittedName>
</protein>
<dbReference type="SMART" id="SM00729">
    <property type="entry name" value="Elp3"/>
    <property type="match status" value="1"/>
</dbReference>
<dbReference type="SFLD" id="SFLDF00310">
    <property type="entry name" value="oxygen-independent_coproporphy"/>
    <property type="match status" value="1"/>
</dbReference>
<feature type="domain" description="Radical SAM core" evidence="5">
    <location>
        <begin position="138"/>
        <end position="374"/>
    </location>
</feature>
<dbReference type="GO" id="GO:0005737">
    <property type="term" value="C:cytoplasm"/>
    <property type="evidence" value="ECO:0007669"/>
    <property type="project" value="TreeGrafter"/>
</dbReference>
<dbReference type="SUPFAM" id="SSF102114">
    <property type="entry name" value="Radical SAM enzymes"/>
    <property type="match status" value="1"/>
</dbReference>
<evidence type="ECO:0000313" key="7">
    <source>
        <dbReference type="Proteomes" id="UP000006875"/>
    </source>
</evidence>
<organism evidence="6 7">
    <name type="scientific">Ilyobacter polytropus (strain ATCC 51220 / DSM 2926 / LMG 16218 / CuHBu1)</name>
    <dbReference type="NCBI Taxonomy" id="572544"/>
    <lineage>
        <taxon>Bacteria</taxon>
        <taxon>Fusobacteriati</taxon>
        <taxon>Fusobacteriota</taxon>
        <taxon>Fusobacteriia</taxon>
        <taxon>Fusobacteriales</taxon>
        <taxon>Fusobacteriaceae</taxon>
        <taxon>Ilyobacter</taxon>
    </lineage>
</organism>
<keyword evidence="4" id="KW-0411">Iron-sulfur</keyword>
<keyword evidence="1" id="KW-0949">S-adenosyl-L-methionine</keyword>
<evidence type="ECO:0000259" key="5">
    <source>
        <dbReference type="PROSITE" id="PS51918"/>
    </source>
</evidence>
<gene>
    <name evidence="6" type="ordered locus">Ilyop_0250</name>
</gene>
<keyword evidence="3" id="KW-0408">Iron</keyword>
<dbReference type="NCBIfam" id="TIGR03994">
    <property type="entry name" value="rSAM_HemZ"/>
    <property type="match status" value="1"/>
</dbReference>
<keyword evidence="6" id="KW-0560">Oxidoreductase</keyword>
<evidence type="ECO:0000256" key="3">
    <source>
        <dbReference type="ARBA" id="ARBA00023004"/>
    </source>
</evidence>
<dbReference type="STRING" id="572544.Ilyop_0250"/>
<sequence length="464" mass="53432">MILDTDFDITENSMDEFLRILVPEARGRDIKIRTIEEGENISLLIETNGFKKQFTYKNHIDRIDDQKIVMAKTSLLEIYGKDYAWGSLKGVRPTKLVRRLLALNYDYLEIKDILEGLFKVSEKKSSLIIEVVKKEMEYLNREYINMYIGIPFCPTKCRYCSFASYEINSGVGRHYNAFVDTLIEEIKLTGEHLKENGYKLGSVYIGGGTPSILTETDIERVLASVKNNVDLSSVKEFTFEAGRVDTLTKKKLEIMKNYGVDRISLNPQTFNEETLKNLNRTFSRDKFDEMYSLSKNMGFIINMDLIIGLPGEGTKEILNTMKELEKYQMENLTVHVLALKKASVLFKEGHQEEKIDRQAVENGIEELTKKKSLKPYYMYRLKNSTQWGENLGYAIEGKESIFNIEMIEENQSTIGLGGGAITKKISAESPVRDHIDRLVGPKEPATYVREMRERLKKKLDLFKK</sequence>
<dbReference type="InterPro" id="IPR023995">
    <property type="entry name" value="HemZ"/>
</dbReference>
<dbReference type="PROSITE" id="PS51918">
    <property type="entry name" value="RADICAL_SAM"/>
    <property type="match status" value="1"/>
</dbReference>
<dbReference type="HOGENOM" id="CLU_029256_0_0_0"/>
<dbReference type="InterPro" id="IPR034505">
    <property type="entry name" value="Coproporphyrinogen-III_oxidase"/>
</dbReference>
<evidence type="ECO:0000256" key="2">
    <source>
        <dbReference type="ARBA" id="ARBA00022723"/>
    </source>
</evidence>
<dbReference type="InterPro" id="IPR006638">
    <property type="entry name" value="Elp3/MiaA/NifB-like_rSAM"/>
</dbReference>
<dbReference type="InterPro" id="IPR013785">
    <property type="entry name" value="Aldolase_TIM"/>
</dbReference>
<keyword evidence="7" id="KW-1185">Reference proteome</keyword>
<dbReference type="EC" id="1.3.99.22" evidence="6"/>
<dbReference type="GO" id="GO:0016491">
    <property type="term" value="F:oxidoreductase activity"/>
    <property type="evidence" value="ECO:0007669"/>
    <property type="project" value="UniProtKB-KW"/>
</dbReference>
<dbReference type="SFLD" id="SFLDG01065">
    <property type="entry name" value="anaerobic_coproporphyrinogen-I"/>
    <property type="match status" value="1"/>
</dbReference>
<dbReference type="InterPro" id="IPR007197">
    <property type="entry name" value="rSAM"/>
</dbReference>
<dbReference type="NCBIfam" id="NF006064">
    <property type="entry name" value="PRK08207.2-2"/>
    <property type="match status" value="1"/>
</dbReference>
<dbReference type="Pfam" id="PF04055">
    <property type="entry name" value="Radical_SAM"/>
    <property type="match status" value="1"/>
</dbReference>
<dbReference type="Proteomes" id="UP000006875">
    <property type="component" value="Chromosome"/>
</dbReference>
<dbReference type="InterPro" id="IPR058240">
    <property type="entry name" value="rSAM_sf"/>
</dbReference>
<proteinExistence type="predicted"/>
<dbReference type="KEGG" id="ipo:Ilyop_0250"/>
<dbReference type="AlphaFoldDB" id="E3HAG5"/>
<dbReference type="PANTHER" id="PTHR13932">
    <property type="entry name" value="COPROPORPHYRINIGEN III OXIDASE"/>
    <property type="match status" value="1"/>
</dbReference>
<dbReference type="GO" id="GO:0006779">
    <property type="term" value="P:porphyrin-containing compound biosynthetic process"/>
    <property type="evidence" value="ECO:0007669"/>
    <property type="project" value="TreeGrafter"/>
</dbReference>
<name>E3HAG5_ILYPC</name>
<dbReference type="SFLD" id="SFLDS00029">
    <property type="entry name" value="Radical_SAM"/>
    <property type="match status" value="1"/>
</dbReference>
<dbReference type="eggNOG" id="COG0635">
    <property type="taxonomic scope" value="Bacteria"/>
</dbReference>
<reference evidence="6 7" key="1">
    <citation type="journal article" date="2010" name="Stand. Genomic Sci.">
        <title>Complete genome sequence of Ilyobacter polytropus type strain (CuHbu1).</title>
        <authorList>
            <person name="Sikorski J."/>
            <person name="Chertkov O."/>
            <person name="Lapidus A."/>
            <person name="Nolan M."/>
            <person name="Lucas S."/>
            <person name="Del Rio T.G."/>
            <person name="Tice H."/>
            <person name="Cheng J.F."/>
            <person name="Tapia R."/>
            <person name="Han C."/>
            <person name="Goodwin L."/>
            <person name="Pitluck S."/>
            <person name="Liolios K."/>
            <person name="Ivanova N."/>
            <person name="Mavromatis K."/>
            <person name="Mikhailova N."/>
            <person name="Pati A."/>
            <person name="Chen A."/>
            <person name="Palaniappan K."/>
            <person name="Land M."/>
            <person name="Hauser L."/>
            <person name="Chang Y.J."/>
            <person name="Jeffries C.D."/>
            <person name="Brambilla E."/>
            <person name="Yasawong M."/>
            <person name="Rohde M."/>
            <person name="Pukall R."/>
            <person name="Spring S."/>
            <person name="Goker M."/>
            <person name="Woyke T."/>
            <person name="Bristow J."/>
            <person name="Eisen J.A."/>
            <person name="Markowitz V."/>
            <person name="Hugenholtz P."/>
            <person name="Kyrpides N.C."/>
            <person name="Klenk H.P."/>
        </authorList>
    </citation>
    <scope>NUCLEOTIDE SEQUENCE [LARGE SCALE GENOMIC DNA]</scope>
    <source>
        <strain evidence="7">ATCC 51220 / DSM 2926 / LMG 16218 / CuHBu1</strain>
    </source>
</reference>
<evidence type="ECO:0000256" key="4">
    <source>
        <dbReference type="ARBA" id="ARBA00023014"/>
    </source>
</evidence>
<keyword evidence="2" id="KW-0479">Metal-binding</keyword>
<dbReference type="SFLD" id="SFLDG01082">
    <property type="entry name" value="B12-binding_domain_containing"/>
    <property type="match status" value="1"/>
</dbReference>
<evidence type="ECO:0000313" key="6">
    <source>
        <dbReference type="EMBL" id="ADO82039.1"/>
    </source>
</evidence>
<dbReference type="EMBL" id="CP002281">
    <property type="protein sequence ID" value="ADO82039.1"/>
    <property type="molecule type" value="Genomic_DNA"/>
</dbReference>
<dbReference type="Gene3D" id="3.20.20.70">
    <property type="entry name" value="Aldolase class I"/>
    <property type="match status" value="1"/>
</dbReference>
<dbReference type="PANTHER" id="PTHR13932:SF1">
    <property type="entry name" value="OXYGEN-INDEPENDENT COPROPORPHYRINOGEN-III OXIDASE-LIKE PROTEIN HEMZ"/>
    <property type="match status" value="1"/>
</dbReference>
<evidence type="ECO:0000256" key="1">
    <source>
        <dbReference type="ARBA" id="ARBA00022691"/>
    </source>
</evidence>
<dbReference type="GO" id="GO:0046872">
    <property type="term" value="F:metal ion binding"/>
    <property type="evidence" value="ECO:0007669"/>
    <property type="project" value="UniProtKB-KW"/>
</dbReference>
<dbReference type="RefSeq" id="WP_013386710.1">
    <property type="nucleotide sequence ID" value="NC_014632.1"/>
</dbReference>
<accession>E3HAG5</accession>
<dbReference type="OrthoDB" id="9808022at2"/>